<dbReference type="AlphaFoldDB" id="A0A517P129"/>
<gene>
    <name evidence="4" type="primary">dnaK_4</name>
    <name evidence="4" type="ORF">K239x_51000</name>
</gene>
<comment type="similarity">
    <text evidence="1">Belongs to the heat shock protein 70 family.</text>
</comment>
<dbReference type="SUPFAM" id="SSF53067">
    <property type="entry name" value="Actin-like ATPase domain"/>
    <property type="match status" value="2"/>
</dbReference>
<dbReference type="GO" id="GO:0140662">
    <property type="term" value="F:ATP-dependent protein folding chaperone"/>
    <property type="evidence" value="ECO:0007669"/>
    <property type="project" value="InterPro"/>
</dbReference>
<evidence type="ECO:0000256" key="2">
    <source>
        <dbReference type="ARBA" id="ARBA00022741"/>
    </source>
</evidence>
<organism evidence="4 5">
    <name type="scientific">Stieleria marina</name>
    <dbReference type="NCBI Taxonomy" id="1930275"/>
    <lineage>
        <taxon>Bacteria</taxon>
        <taxon>Pseudomonadati</taxon>
        <taxon>Planctomycetota</taxon>
        <taxon>Planctomycetia</taxon>
        <taxon>Pirellulales</taxon>
        <taxon>Pirellulaceae</taxon>
        <taxon>Stieleria</taxon>
    </lineage>
</organism>
<accession>A0A517P129</accession>
<dbReference type="EMBL" id="CP036526">
    <property type="protein sequence ID" value="QDT13084.1"/>
    <property type="molecule type" value="Genomic_DNA"/>
</dbReference>
<dbReference type="InterPro" id="IPR021030">
    <property type="entry name" value="DUF3731"/>
</dbReference>
<dbReference type="InterPro" id="IPR043129">
    <property type="entry name" value="ATPase_NBD"/>
</dbReference>
<dbReference type="Proteomes" id="UP000319817">
    <property type="component" value="Chromosome"/>
</dbReference>
<dbReference type="InterPro" id="IPR018181">
    <property type="entry name" value="Heat_shock_70_CS"/>
</dbReference>
<evidence type="ECO:0000256" key="3">
    <source>
        <dbReference type="ARBA" id="ARBA00022840"/>
    </source>
</evidence>
<dbReference type="Pfam" id="PF00012">
    <property type="entry name" value="HSP70"/>
    <property type="match status" value="1"/>
</dbReference>
<evidence type="ECO:0000256" key="1">
    <source>
        <dbReference type="ARBA" id="ARBA00007381"/>
    </source>
</evidence>
<keyword evidence="3" id="KW-0067">ATP-binding</keyword>
<dbReference type="Gene3D" id="3.30.420.40">
    <property type="match status" value="2"/>
</dbReference>
<dbReference type="PANTHER" id="PTHR42749:SF1">
    <property type="entry name" value="CELL SHAPE-DETERMINING PROTEIN MREB"/>
    <property type="match status" value="1"/>
</dbReference>
<evidence type="ECO:0000313" key="4">
    <source>
        <dbReference type="EMBL" id="QDT13084.1"/>
    </source>
</evidence>
<dbReference type="Pfam" id="PF12531">
    <property type="entry name" value="DUF3731"/>
    <property type="match status" value="1"/>
</dbReference>
<dbReference type="CDD" id="cd10170">
    <property type="entry name" value="ASKHA_NBD_HSP70"/>
    <property type="match status" value="1"/>
</dbReference>
<protein>
    <submittedName>
        <fullName evidence="4">Chaperone protein DnaK</fullName>
    </submittedName>
</protein>
<dbReference type="InterPro" id="IPR013126">
    <property type="entry name" value="Hsp_70_fam"/>
</dbReference>
<dbReference type="GO" id="GO:0005524">
    <property type="term" value="F:ATP binding"/>
    <property type="evidence" value="ECO:0007669"/>
    <property type="project" value="UniProtKB-KW"/>
</dbReference>
<evidence type="ECO:0000313" key="5">
    <source>
        <dbReference type="Proteomes" id="UP000319817"/>
    </source>
</evidence>
<proteinExistence type="inferred from homology"/>
<keyword evidence="2" id="KW-0547">Nucleotide-binding</keyword>
<dbReference type="PANTHER" id="PTHR42749">
    <property type="entry name" value="CELL SHAPE-DETERMINING PROTEIN MREB"/>
    <property type="match status" value="1"/>
</dbReference>
<name>A0A517P129_9BACT</name>
<sequence length="973" mass="107622">MIKCSTADAEEPTSQHSTTHFWIHSIDTTVTTTSPNTTDDDELQLSRYVVGIDLGTTNCALCFIDSEDESATIQNFRVSQWVDIGQREQRETLPSFHYELTASETDGGHRLPWQTEPTKFSVGVLARDAGQRHPGRRSASAKSWLSHDGVDRTADLLPWHGDADVQCLSPVEASSRYLRHLRSAWNHEHPEHPLEQQDVVITLPASFDEVARELTVSAAKKAGLPRVYLIEEPQAAFYAWIDRQGDDWQSKVQPGQLILVCDIGGGTTDLTLIRVRAAGDEGSQIQFHRVAVGAHLILGGDNLDLAVAKLAESKIADQTLSPSQWDRLVQVSRSVKETMLSDNRPDTYTINLPAEGSKLVGGSLQIELTAEEIDGVLLDGFFPDVALTDAAASGESGFQEFGLPYAADPAVTRHLAEFLHTHRRTGLDENDARNEREADRPDMVLFNGGVMAAPAVGRRIVDSLSRWFAVGDETWKPDVLESPRLDLAVARGAAYYAMVRRGRGIRIAANLGHSYYMQVETDPPRGICLIPGSAEAGQRFRADSHPLKLQIGSPIQFPLWVSSTRLADSVGELIDIDRKEASPLPPICTALVMGKKRQNAEINVVIESELSEIGTVGLYCVDAETGKRWRLEFDIRSTLETDRDAHEGIGEAAGIVDSETVAECAGAIESVFGEPIPDQPIGKPARLVKQLQSITEMHRDKWPPSLLREQWQILFDHNQGRHKSPQHESRWLNLVGYCLRPGYGVAVDDWRVASVWKAVHSKLAFSAPASRTESMIMWRRIAGGLTAGQQVQLADPWLKELRTQKWQLAPHEATEVWRLAGALERLTSSDKVDLGRAAIDAVGKRKNEKIRSALLWAIGRIGSRQPIYGPLNATVPAGDAAAWCERLIDFDCQNPGEEIDSKMMLAIVQLARKTGDRFRDLPTETRERAIEHLVDRGAPKHNIELLRKGGKLETEEAATIFGDSLPLGIRLER</sequence>
<reference evidence="4 5" key="1">
    <citation type="submission" date="2019-02" db="EMBL/GenBank/DDBJ databases">
        <title>Deep-cultivation of Planctomycetes and their phenomic and genomic characterization uncovers novel biology.</title>
        <authorList>
            <person name="Wiegand S."/>
            <person name="Jogler M."/>
            <person name="Boedeker C."/>
            <person name="Pinto D."/>
            <person name="Vollmers J."/>
            <person name="Rivas-Marin E."/>
            <person name="Kohn T."/>
            <person name="Peeters S.H."/>
            <person name="Heuer A."/>
            <person name="Rast P."/>
            <person name="Oberbeckmann S."/>
            <person name="Bunk B."/>
            <person name="Jeske O."/>
            <person name="Meyerdierks A."/>
            <person name="Storesund J.E."/>
            <person name="Kallscheuer N."/>
            <person name="Luecker S."/>
            <person name="Lage O.M."/>
            <person name="Pohl T."/>
            <person name="Merkel B.J."/>
            <person name="Hornburger P."/>
            <person name="Mueller R.-W."/>
            <person name="Bruemmer F."/>
            <person name="Labrenz M."/>
            <person name="Spormann A.M."/>
            <person name="Op den Camp H."/>
            <person name="Overmann J."/>
            <person name="Amann R."/>
            <person name="Jetten M.S.M."/>
            <person name="Mascher T."/>
            <person name="Medema M.H."/>
            <person name="Devos D.P."/>
            <person name="Kaster A.-K."/>
            <person name="Ovreas L."/>
            <person name="Rohde M."/>
            <person name="Galperin M.Y."/>
            <person name="Jogler C."/>
        </authorList>
    </citation>
    <scope>NUCLEOTIDE SEQUENCE [LARGE SCALE GENOMIC DNA]</scope>
    <source>
        <strain evidence="4 5">K23_9</strain>
    </source>
</reference>
<dbReference type="PROSITE" id="PS00297">
    <property type="entry name" value="HSP70_1"/>
    <property type="match status" value="1"/>
</dbReference>
<dbReference type="PRINTS" id="PR00301">
    <property type="entry name" value="HEATSHOCK70"/>
</dbReference>
<keyword evidence="5" id="KW-1185">Reference proteome</keyword>